<evidence type="ECO:0000313" key="9">
    <source>
        <dbReference type="EMBL" id="KAK9868705.1"/>
    </source>
</evidence>
<dbReference type="EMBL" id="JALJOV010000015">
    <property type="protein sequence ID" value="KAK9868705.1"/>
    <property type="molecule type" value="Genomic_DNA"/>
</dbReference>
<feature type="transmembrane region" description="Helical" evidence="8">
    <location>
        <begin position="134"/>
        <end position="153"/>
    </location>
</feature>
<feature type="transmembrane region" description="Helical" evidence="8">
    <location>
        <begin position="188"/>
        <end position="205"/>
    </location>
</feature>
<evidence type="ECO:0000256" key="2">
    <source>
        <dbReference type="ARBA" id="ARBA00008349"/>
    </source>
</evidence>
<evidence type="ECO:0000256" key="6">
    <source>
        <dbReference type="ARBA" id="ARBA00022989"/>
    </source>
</evidence>
<dbReference type="PANTHER" id="PTHR10778">
    <property type="entry name" value="SOLUTE CARRIER FAMILY 35 MEMBER B"/>
    <property type="match status" value="1"/>
</dbReference>
<dbReference type="GO" id="GO:0005460">
    <property type="term" value="F:UDP-glucose transmembrane transporter activity"/>
    <property type="evidence" value="ECO:0007669"/>
    <property type="project" value="TreeGrafter"/>
</dbReference>
<keyword evidence="4 8" id="KW-0812">Transmembrane</keyword>
<comment type="caution">
    <text evidence="9">The sequence shown here is derived from an EMBL/GenBank/DDBJ whole genome shotgun (WGS) entry which is preliminary data.</text>
</comment>
<sequence>MTRMQTVGHLGLCVIGIYASYLTQGVVQERLSTTRYGLFGARFEQLKALNGIQSLACFLWAGLLVLPFKSRRAGPQTAPWTAYWRAAVTNSVGPACGYEALKNISYPAQVLAKSCKMVPVMILGTIIGGKRYSVLEYICSGLIVGQLFIFRTIREFGSLTNTMITTTRKFFNILLSVLWNGNALVPQQWAAVFMVFSGLLTSSYLKGRRHSAHKQPDKPKAKV</sequence>
<evidence type="ECO:0000256" key="7">
    <source>
        <dbReference type="ARBA" id="ARBA00023136"/>
    </source>
</evidence>
<comment type="similarity">
    <text evidence="2">Belongs to the nucleotide-sugar transporter family. UDP-galactose:UMP antiporter (TC 2.A.7.11) subfamily.</text>
</comment>
<keyword evidence="3" id="KW-0813">Transport</keyword>
<gene>
    <name evidence="9" type="ORF">WJX84_005600</name>
</gene>
<accession>A0AAW1TGP3</accession>
<organism evidence="9 10">
    <name type="scientific">Apatococcus fuscideae</name>
    <dbReference type="NCBI Taxonomy" id="2026836"/>
    <lineage>
        <taxon>Eukaryota</taxon>
        <taxon>Viridiplantae</taxon>
        <taxon>Chlorophyta</taxon>
        <taxon>core chlorophytes</taxon>
        <taxon>Trebouxiophyceae</taxon>
        <taxon>Chlorellales</taxon>
        <taxon>Chlorellaceae</taxon>
        <taxon>Apatococcus</taxon>
    </lineage>
</organism>
<feature type="transmembrane region" description="Helical" evidence="8">
    <location>
        <begin position="49"/>
        <end position="68"/>
    </location>
</feature>
<proteinExistence type="inferred from homology"/>
<keyword evidence="6 8" id="KW-1133">Transmembrane helix</keyword>
<evidence type="ECO:0000313" key="10">
    <source>
        <dbReference type="Proteomes" id="UP001485043"/>
    </source>
</evidence>
<protein>
    <submittedName>
        <fullName evidence="9">Uncharacterized protein</fullName>
    </submittedName>
</protein>
<evidence type="ECO:0000256" key="3">
    <source>
        <dbReference type="ARBA" id="ARBA00022448"/>
    </source>
</evidence>
<comment type="subcellular location">
    <subcellularLocation>
        <location evidence="1">Endoplasmic reticulum membrane</location>
        <topology evidence="1">Multi-pass membrane protein</topology>
    </subcellularLocation>
</comment>
<name>A0AAW1TGP3_9CHLO</name>
<dbReference type="Proteomes" id="UP001485043">
    <property type="component" value="Unassembled WGS sequence"/>
</dbReference>
<keyword evidence="5" id="KW-0256">Endoplasmic reticulum</keyword>
<reference evidence="9 10" key="1">
    <citation type="journal article" date="2024" name="Nat. Commun.">
        <title>Phylogenomics reveals the evolutionary origins of lichenization in chlorophyte algae.</title>
        <authorList>
            <person name="Puginier C."/>
            <person name="Libourel C."/>
            <person name="Otte J."/>
            <person name="Skaloud P."/>
            <person name="Haon M."/>
            <person name="Grisel S."/>
            <person name="Petersen M."/>
            <person name="Berrin J.G."/>
            <person name="Delaux P.M."/>
            <person name="Dal Grande F."/>
            <person name="Keller J."/>
        </authorList>
    </citation>
    <scope>NUCLEOTIDE SEQUENCE [LARGE SCALE GENOMIC DNA]</scope>
    <source>
        <strain evidence="9 10">SAG 2523</strain>
    </source>
</reference>
<evidence type="ECO:0000256" key="4">
    <source>
        <dbReference type="ARBA" id="ARBA00022692"/>
    </source>
</evidence>
<evidence type="ECO:0000256" key="8">
    <source>
        <dbReference type="SAM" id="Phobius"/>
    </source>
</evidence>
<keyword evidence="7 8" id="KW-0472">Membrane</keyword>
<dbReference type="PANTHER" id="PTHR10778:SF10">
    <property type="entry name" value="SOLUTE CARRIER FAMILY 35 MEMBER B1"/>
    <property type="match status" value="1"/>
</dbReference>
<dbReference type="InterPro" id="IPR013657">
    <property type="entry name" value="SCL35B1-4/HUT1"/>
</dbReference>
<dbReference type="AlphaFoldDB" id="A0AAW1TGP3"/>
<dbReference type="Pfam" id="PF08449">
    <property type="entry name" value="UAA"/>
    <property type="match status" value="2"/>
</dbReference>
<dbReference type="GO" id="GO:0005459">
    <property type="term" value="F:UDP-galactose transmembrane transporter activity"/>
    <property type="evidence" value="ECO:0007669"/>
    <property type="project" value="TreeGrafter"/>
</dbReference>
<evidence type="ECO:0000256" key="1">
    <source>
        <dbReference type="ARBA" id="ARBA00004477"/>
    </source>
</evidence>
<evidence type="ECO:0000256" key="5">
    <source>
        <dbReference type="ARBA" id="ARBA00022824"/>
    </source>
</evidence>
<keyword evidence="10" id="KW-1185">Reference proteome</keyword>
<dbReference type="GO" id="GO:0005789">
    <property type="term" value="C:endoplasmic reticulum membrane"/>
    <property type="evidence" value="ECO:0007669"/>
    <property type="project" value="UniProtKB-SubCell"/>
</dbReference>
<dbReference type="GO" id="GO:0000139">
    <property type="term" value="C:Golgi membrane"/>
    <property type="evidence" value="ECO:0007669"/>
    <property type="project" value="TreeGrafter"/>
</dbReference>